<dbReference type="InterPro" id="IPR008927">
    <property type="entry name" value="6-PGluconate_DH-like_C_sf"/>
</dbReference>
<evidence type="ECO:0000313" key="2">
    <source>
        <dbReference type="EMBL" id="KAJ7384059.1"/>
    </source>
</evidence>
<keyword evidence="3" id="KW-1185">Reference proteome</keyword>
<dbReference type="PANTHER" id="PTHR38015">
    <property type="entry name" value="BLR6086 PROTEIN"/>
    <property type="match status" value="1"/>
</dbReference>
<dbReference type="InterPro" id="IPR013328">
    <property type="entry name" value="6PGD_dom2"/>
</dbReference>
<dbReference type="Pfam" id="PF02317">
    <property type="entry name" value="Octopine_DH"/>
    <property type="match status" value="1"/>
</dbReference>
<gene>
    <name evidence="2" type="ORF">OS493_024073</name>
</gene>
<dbReference type="InterPro" id="IPR051729">
    <property type="entry name" value="Opine/Lysopine_DH"/>
</dbReference>
<accession>A0A9X0D418</accession>
<protein>
    <recommendedName>
        <fullName evidence="1">Opine dehydrogenase domain-containing protein</fullName>
    </recommendedName>
</protein>
<evidence type="ECO:0000313" key="3">
    <source>
        <dbReference type="Proteomes" id="UP001163046"/>
    </source>
</evidence>
<dbReference type="EMBL" id="MU825891">
    <property type="protein sequence ID" value="KAJ7384059.1"/>
    <property type="molecule type" value="Genomic_DNA"/>
</dbReference>
<proteinExistence type="predicted"/>
<comment type="caution">
    <text evidence="2">The sequence shown here is derived from an EMBL/GenBank/DDBJ whole genome shotgun (WGS) entry which is preliminary data.</text>
</comment>
<dbReference type="InterPro" id="IPR003421">
    <property type="entry name" value="Opine_DH"/>
</dbReference>
<dbReference type="SUPFAM" id="SSF48179">
    <property type="entry name" value="6-phosphogluconate dehydrogenase C-terminal domain-like"/>
    <property type="match status" value="1"/>
</dbReference>
<dbReference type="PANTHER" id="PTHR38015:SF1">
    <property type="entry name" value="OPINE DEHYDROGENASE DOMAIN-CONTAINING PROTEIN"/>
    <property type="match status" value="1"/>
</dbReference>
<dbReference type="Proteomes" id="UP001163046">
    <property type="component" value="Unassembled WGS sequence"/>
</dbReference>
<dbReference type="AlphaFoldDB" id="A0A9X0D418"/>
<feature type="domain" description="Opine dehydrogenase" evidence="1">
    <location>
        <begin position="6"/>
        <end position="94"/>
    </location>
</feature>
<reference evidence="2" key="1">
    <citation type="submission" date="2023-01" db="EMBL/GenBank/DDBJ databases">
        <title>Genome assembly of the deep-sea coral Lophelia pertusa.</title>
        <authorList>
            <person name="Herrera S."/>
            <person name="Cordes E."/>
        </authorList>
    </citation>
    <scope>NUCLEOTIDE SEQUENCE</scope>
    <source>
        <strain evidence="2">USNM1676648</strain>
        <tissue evidence="2">Polyp</tissue>
    </source>
</reference>
<organism evidence="2 3">
    <name type="scientific">Desmophyllum pertusum</name>
    <dbReference type="NCBI Taxonomy" id="174260"/>
    <lineage>
        <taxon>Eukaryota</taxon>
        <taxon>Metazoa</taxon>
        <taxon>Cnidaria</taxon>
        <taxon>Anthozoa</taxon>
        <taxon>Hexacorallia</taxon>
        <taxon>Scleractinia</taxon>
        <taxon>Caryophylliina</taxon>
        <taxon>Caryophylliidae</taxon>
        <taxon>Desmophyllum</taxon>
    </lineage>
</organism>
<sequence length="128" mass="14728">MSGVVHLYQWYMRCYPEDISDKTNFYTAIRSNAAYQGLKHPVKPTKDGKFMPDFTYRYTTEDIPYGLVVIRGIAEIVGLETPNIDKVLTWCQEKMSKEYLVNSKLQGKDVASSRAPQRYGFTTLESIL</sequence>
<dbReference type="GO" id="GO:0016491">
    <property type="term" value="F:oxidoreductase activity"/>
    <property type="evidence" value="ECO:0007669"/>
    <property type="project" value="InterPro"/>
</dbReference>
<name>A0A9X0D418_9CNID</name>
<evidence type="ECO:0000259" key="1">
    <source>
        <dbReference type="Pfam" id="PF02317"/>
    </source>
</evidence>
<dbReference type="Gene3D" id="1.10.1040.10">
    <property type="entry name" value="N-(1-d-carboxylethyl)-l-norvaline Dehydrogenase, domain 2"/>
    <property type="match status" value="1"/>
</dbReference>
<dbReference type="OrthoDB" id="6058913at2759"/>